<proteinExistence type="predicted"/>
<organism evidence="1 2">
    <name type="scientific">Parasponia andersonii</name>
    <name type="common">Sponia andersonii</name>
    <dbReference type="NCBI Taxonomy" id="3476"/>
    <lineage>
        <taxon>Eukaryota</taxon>
        <taxon>Viridiplantae</taxon>
        <taxon>Streptophyta</taxon>
        <taxon>Embryophyta</taxon>
        <taxon>Tracheophyta</taxon>
        <taxon>Spermatophyta</taxon>
        <taxon>Magnoliopsida</taxon>
        <taxon>eudicotyledons</taxon>
        <taxon>Gunneridae</taxon>
        <taxon>Pentapetalae</taxon>
        <taxon>rosids</taxon>
        <taxon>fabids</taxon>
        <taxon>Rosales</taxon>
        <taxon>Cannabaceae</taxon>
        <taxon>Parasponia</taxon>
    </lineage>
</organism>
<dbReference type="EMBL" id="JXTB01000276">
    <property type="protein sequence ID" value="PON48475.1"/>
    <property type="molecule type" value="Genomic_DNA"/>
</dbReference>
<accession>A0A2P5BI52</accession>
<evidence type="ECO:0000313" key="1">
    <source>
        <dbReference type="EMBL" id="PON48475.1"/>
    </source>
</evidence>
<gene>
    <name evidence="1" type="ORF">PanWU01x14_236700</name>
</gene>
<dbReference type="Proteomes" id="UP000237105">
    <property type="component" value="Unassembled WGS sequence"/>
</dbReference>
<comment type="caution">
    <text evidence="1">The sequence shown here is derived from an EMBL/GenBank/DDBJ whole genome shotgun (WGS) entry which is preliminary data.</text>
</comment>
<dbReference type="OrthoDB" id="10464651at2759"/>
<evidence type="ECO:0000313" key="2">
    <source>
        <dbReference type="Proteomes" id="UP000237105"/>
    </source>
</evidence>
<name>A0A2P5BI52_PARAD</name>
<sequence>MPFAISLFVRLALFSNSPWNDDDQTPFNNPSS</sequence>
<reference evidence="2" key="1">
    <citation type="submission" date="2016-06" db="EMBL/GenBank/DDBJ databases">
        <title>Parallel loss of symbiosis genes in relatives of nitrogen-fixing non-legume Parasponia.</title>
        <authorList>
            <person name="Van Velzen R."/>
            <person name="Holmer R."/>
            <person name="Bu F."/>
            <person name="Rutten L."/>
            <person name="Van Zeijl A."/>
            <person name="Liu W."/>
            <person name="Santuari L."/>
            <person name="Cao Q."/>
            <person name="Sharma T."/>
            <person name="Shen D."/>
            <person name="Roswanjaya Y."/>
            <person name="Wardhani T."/>
            <person name="Kalhor M.S."/>
            <person name="Jansen J."/>
            <person name="Van den Hoogen J."/>
            <person name="Gungor B."/>
            <person name="Hartog M."/>
            <person name="Hontelez J."/>
            <person name="Verver J."/>
            <person name="Yang W.-C."/>
            <person name="Schijlen E."/>
            <person name="Repin R."/>
            <person name="Schilthuizen M."/>
            <person name="Schranz E."/>
            <person name="Heidstra R."/>
            <person name="Miyata K."/>
            <person name="Fedorova E."/>
            <person name="Kohlen W."/>
            <person name="Bisseling T."/>
            <person name="Smit S."/>
            <person name="Geurts R."/>
        </authorList>
    </citation>
    <scope>NUCLEOTIDE SEQUENCE [LARGE SCALE GENOMIC DNA]</scope>
    <source>
        <strain evidence="2">cv. WU1-14</strain>
    </source>
</reference>
<dbReference type="AlphaFoldDB" id="A0A2P5BI52"/>
<keyword evidence="2" id="KW-1185">Reference proteome</keyword>
<protein>
    <submittedName>
        <fullName evidence="1">Uncharacterized protein</fullName>
    </submittedName>
</protein>